<name>A0A444LK16_9HYPH</name>
<dbReference type="SMART" id="SM00448">
    <property type="entry name" value="REC"/>
    <property type="match status" value="1"/>
</dbReference>
<keyword evidence="1" id="KW-0597">Phosphoprotein</keyword>
<evidence type="ECO:0000259" key="2">
    <source>
        <dbReference type="PROSITE" id="PS50110"/>
    </source>
</evidence>
<comment type="caution">
    <text evidence="3">The sequence shown here is derived from an EMBL/GenBank/DDBJ whole genome shotgun (WGS) entry which is preliminary data.</text>
</comment>
<protein>
    <submittedName>
        <fullName evidence="3">Response regulator</fullName>
    </submittedName>
</protein>
<dbReference type="InterPro" id="IPR001789">
    <property type="entry name" value="Sig_transdc_resp-reg_receiver"/>
</dbReference>
<keyword evidence="4" id="KW-1185">Reference proteome</keyword>
<sequence length="130" mass="14506">MNSDQTFLDLYAGKRILVVEDEYFLADEVRRRLTELGATVIGPAANVGDAIELLDTNDIDAAILDVHLGDEFVFPVAERLEEMNVPFVFATGYDPAFIPRQFTGFSLCEKPTELGKIAKALWKGEPDRLQ</sequence>
<feature type="modified residue" description="4-aspartylphosphate" evidence="1">
    <location>
        <position position="65"/>
    </location>
</feature>
<dbReference type="Gene3D" id="3.40.50.2300">
    <property type="match status" value="1"/>
</dbReference>
<dbReference type="OrthoDB" id="7774278at2"/>
<gene>
    <name evidence="3" type="ORF">EPK99_12420</name>
</gene>
<feature type="domain" description="Response regulatory" evidence="2">
    <location>
        <begin position="15"/>
        <end position="125"/>
    </location>
</feature>
<dbReference type="Proteomes" id="UP000287687">
    <property type="component" value="Unassembled WGS sequence"/>
</dbReference>
<dbReference type="GO" id="GO:0000160">
    <property type="term" value="P:phosphorelay signal transduction system"/>
    <property type="evidence" value="ECO:0007669"/>
    <property type="project" value="InterPro"/>
</dbReference>
<dbReference type="SUPFAM" id="SSF52172">
    <property type="entry name" value="CheY-like"/>
    <property type="match status" value="1"/>
</dbReference>
<reference evidence="3 4" key="1">
    <citation type="submission" date="2019-01" db="EMBL/GenBank/DDBJ databases">
        <title>The draft genome of Rhizobium sp. 24NR.</title>
        <authorList>
            <person name="Liu L."/>
            <person name="Liang L."/>
            <person name="Shi S."/>
            <person name="Xu L."/>
            <person name="Wang X."/>
            <person name="Li L."/>
            <person name="Zhang X."/>
        </authorList>
    </citation>
    <scope>NUCLEOTIDE SEQUENCE [LARGE SCALE GENOMIC DNA]</scope>
    <source>
        <strain evidence="3 4">24NR</strain>
    </source>
</reference>
<proteinExistence type="predicted"/>
<accession>A0A444LK16</accession>
<dbReference type="Pfam" id="PF00072">
    <property type="entry name" value="Response_reg"/>
    <property type="match status" value="1"/>
</dbReference>
<dbReference type="RefSeq" id="WP_128443317.1">
    <property type="nucleotide sequence ID" value="NZ_SBIP01000002.1"/>
</dbReference>
<dbReference type="AlphaFoldDB" id="A0A444LK16"/>
<evidence type="ECO:0000256" key="1">
    <source>
        <dbReference type="PROSITE-ProRule" id="PRU00169"/>
    </source>
</evidence>
<dbReference type="PROSITE" id="PS50110">
    <property type="entry name" value="RESPONSE_REGULATORY"/>
    <property type="match status" value="1"/>
</dbReference>
<dbReference type="InterPro" id="IPR011006">
    <property type="entry name" value="CheY-like_superfamily"/>
</dbReference>
<evidence type="ECO:0000313" key="3">
    <source>
        <dbReference type="EMBL" id="RWX79343.1"/>
    </source>
</evidence>
<organism evidence="3 4">
    <name type="scientific">Neorhizobium lilium</name>
    <dbReference type="NCBI Taxonomy" id="2503024"/>
    <lineage>
        <taxon>Bacteria</taxon>
        <taxon>Pseudomonadati</taxon>
        <taxon>Pseudomonadota</taxon>
        <taxon>Alphaproteobacteria</taxon>
        <taxon>Hyphomicrobiales</taxon>
        <taxon>Rhizobiaceae</taxon>
        <taxon>Rhizobium/Agrobacterium group</taxon>
        <taxon>Neorhizobium</taxon>
    </lineage>
</organism>
<evidence type="ECO:0000313" key="4">
    <source>
        <dbReference type="Proteomes" id="UP000287687"/>
    </source>
</evidence>
<dbReference type="EMBL" id="SBIP01000002">
    <property type="protein sequence ID" value="RWX79343.1"/>
    <property type="molecule type" value="Genomic_DNA"/>
</dbReference>